<dbReference type="NCBIfam" id="NF008633">
    <property type="entry name" value="PRK11622.1"/>
    <property type="match status" value="1"/>
</dbReference>
<dbReference type="PANTHER" id="PTHR42779">
    <property type="entry name" value="PROTEIN YNJB"/>
    <property type="match status" value="1"/>
</dbReference>
<evidence type="ECO:0000313" key="2">
    <source>
        <dbReference type="EMBL" id="GGC33866.1"/>
    </source>
</evidence>
<keyword evidence="1" id="KW-0732">Signal</keyword>
<dbReference type="PANTHER" id="PTHR42779:SF1">
    <property type="entry name" value="PROTEIN YNJB"/>
    <property type="match status" value="1"/>
</dbReference>
<reference evidence="3" key="1">
    <citation type="journal article" date="2019" name="Int. J. Syst. Evol. Microbiol.">
        <title>The Global Catalogue of Microorganisms (GCM) 10K type strain sequencing project: providing services to taxonomists for standard genome sequencing and annotation.</title>
        <authorList>
            <consortium name="The Broad Institute Genomics Platform"/>
            <consortium name="The Broad Institute Genome Sequencing Center for Infectious Disease"/>
            <person name="Wu L."/>
            <person name="Ma J."/>
        </authorList>
    </citation>
    <scope>NUCLEOTIDE SEQUENCE [LARGE SCALE GENOMIC DNA]</scope>
    <source>
        <strain evidence="3">CGMCC 1.10832</strain>
    </source>
</reference>
<comment type="caution">
    <text evidence="2">The sequence shown here is derived from an EMBL/GenBank/DDBJ whole genome shotgun (WGS) entry which is preliminary data.</text>
</comment>
<dbReference type="EMBL" id="BMEC01000005">
    <property type="protein sequence ID" value="GGC33866.1"/>
    <property type="molecule type" value="Genomic_DNA"/>
</dbReference>
<proteinExistence type="predicted"/>
<dbReference type="SUPFAM" id="SSF53850">
    <property type="entry name" value="Periplasmic binding protein-like II"/>
    <property type="match status" value="1"/>
</dbReference>
<dbReference type="InterPro" id="IPR006059">
    <property type="entry name" value="SBP"/>
</dbReference>
<evidence type="ECO:0000313" key="3">
    <source>
        <dbReference type="Proteomes" id="UP000636010"/>
    </source>
</evidence>
<evidence type="ECO:0000256" key="1">
    <source>
        <dbReference type="SAM" id="SignalP"/>
    </source>
</evidence>
<dbReference type="RefSeq" id="WP_188462746.1">
    <property type="nucleotide sequence ID" value="NZ_BAABHU010000005.1"/>
</dbReference>
<name>A0ABQ1M281_9BACT</name>
<feature type="chain" id="PRO_5045317026" evidence="1">
    <location>
        <begin position="25"/>
        <end position="407"/>
    </location>
</feature>
<dbReference type="Pfam" id="PF13416">
    <property type="entry name" value="SBP_bac_8"/>
    <property type="match status" value="1"/>
</dbReference>
<accession>A0ABQ1M281</accession>
<dbReference type="InterPro" id="IPR027020">
    <property type="entry name" value="YnjB"/>
</dbReference>
<gene>
    <name evidence="2" type="ORF">GCM10011506_19160</name>
</gene>
<protein>
    <submittedName>
        <fullName evidence="2">ABC transporter substrate-binding protein</fullName>
    </submittedName>
</protein>
<feature type="signal peptide" evidence="1">
    <location>
        <begin position="1"/>
        <end position="24"/>
    </location>
</feature>
<organism evidence="2 3">
    <name type="scientific">Marivirga lumbricoides</name>
    <dbReference type="NCBI Taxonomy" id="1046115"/>
    <lineage>
        <taxon>Bacteria</taxon>
        <taxon>Pseudomonadati</taxon>
        <taxon>Bacteroidota</taxon>
        <taxon>Cytophagia</taxon>
        <taxon>Cytophagales</taxon>
        <taxon>Marivirgaceae</taxon>
        <taxon>Marivirga</taxon>
    </lineage>
</organism>
<dbReference type="Proteomes" id="UP000636010">
    <property type="component" value="Unassembled WGS sequence"/>
</dbReference>
<sequence length="407" mass="46245">MLKLNFLVPFIVALCAFSSCQNNTSEDQPDLLAQSWEEITDSTAGTTVNFMMWQGSPEINNYINNYVVPSVKEKYNIDLKISGGQGAEIVQLIMSEKQADVNRGQVDIVWINGETFFQLNQIKGLWGPFVKKLPNSEYIDFNDPYIETDFQQPVNGMEAPWSISQFAMVYDSAKVAYPPKNLQELEAYVKEHPGTFTISNDFSGMTLLKCFLAEISGSPKGLNGPFSEEKYEKLSDQLWDYINRIKPYFWKQGTTFPKEATKMDQMFANGELWLGYGYGEGGIEDKVLQGLFPTSTRVYAWDNGTIRNANYLGIPYNSGNKAGALQVINFLLSPEAQFKKMDPEGMNANTILTVEKLPKDWKEKFESVPDRKYGVKMADLDGKDIPEPAPEYMIRLYEEFRTEVIEK</sequence>
<dbReference type="Gene3D" id="3.40.190.10">
    <property type="entry name" value="Periplasmic binding protein-like II"/>
    <property type="match status" value="2"/>
</dbReference>
<dbReference type="PIRSF" id="PIRSF029172">
    <property type="entry name" value="UCP029172_ABC_sbc_YnjB"/>
    <property type="match status" value="1"/>
</dbReference>
<keyword evidence="3" id="KW-1185">Reference proteome</keyword>
<dbReference type="PROSITE" id="PS51257">
    <property type="entry name" value="PROKAR_LIPOPROTEIN"/>
    <property type="match status" value="1"/>
</dbReference>